<protein>
    <submittedName>
        <fullName evidence="3">Helix-turn-helix domain-containing protein</fullName>
    </submittedName>
</protein>
<evidence type="ECO:0000313" key="3">
    <source>
        <dbReference type="EMBL" id="QBE63364.1"/>
    </source>
</evidence>
<dbReference type="AlphaFoldDB" id="A0A4P6KX23"/>
<dbReference type="EMBL" id="CP035913">
    <property type="protein sequence ID" value="QBE63364.1"/>
    <property type="molecule type" value="Genomic_DNA"/>
</dbReference>
<evidence type="ECO:0000313" key="4">
    <source>
        <dbReference type="Proteomes" id="UP000290637"/>
    </source>
</evidence>
<sequence length="171" mass="18567">MGRNLDEVLNKLPAARRARITALSEEKVEDMLAHAANLTDFRKAVGKTQAQVAKGLGINQNAVSQLEKRSDTYVSTLRRYLKSLDLTLELSVVDKNGVRTELPHFLQWPDSDEEASSATVKRPVRRPSTKAATTTKTVAKASPAKKAVVAKKSPAVPAKKQTAARPKGLPS</sequence>
<dbReference type="CDD" id="cd00093">
    <property type="entry name" value="HTH_XRE"/>
    <property type="match status" value="1"/>
</dbReference>
<reference evidence="3 4" key="1">
    <citation type="submission" date="2019-02" db="EMBL/GenBank/DDBJ databases">
        <title>Draft Genome Sequences of Six Type Strains of the Genus Massilia.</title>
        <authorList>
            <person name="Miess H."/>
            <person name="Frediansyhah A."/>
            <person name="Gross H."/>
        </authorList>
    </citation>
    <scope>NUCLEOTIDE SEQUENCE [LARGE SCALE GENOMIC DNA]</scope>
    <source>
        <strain evidence="3 4">DSM 17473</strain>
    </source>
</reference>
<dbReference type="SMART" id="SM00530">
    <property type="entry name" value="HTH_XRE"/>
    <property type="match status" value="1"/>
</dbReference>
<dbReference type="RefSeq" id="WP_130186493.1">
    <property type="nucleotide sequence ID" value="NZ_CP035913.1"/>
</dbReference>
<dbReference type="InterPro" id="IPR010982">
    <property type="entry name" value="Lambda_DNA-bd_dom_sf"/>
</dbReference>
<dbReference type="InterPro" id="IPR001387">
    <property type="entry name" value="Cro/C1-type_HTH"/>
</dbReference>
<gene>
    <name evidence="3" type="ORF">EWM63_10645</name>
</gene>
<feature type="domain" description="HTH cro/C1-type" evidence="2">
    <location>
        <begin position="38"/>
        <end position="91"/>
    </location>
</feature>
<name>A0A4P6KX23_9BURK</name>
<dbReference type="GO" id="GO:0003677">
    <property type="term" value="F:DNA binding"/>
    <property type="evidence" value="ECO:0007669"/>
    <property type="project" value="InterPro"/>
</dbReference>
<dbReference type="SUPFAM" id="SSF47413">
    <property type="entry name" value="lambda repressor-like DNA-binding domains"/>
    <property type="match status" value="1"/>
</dbReference>
<evidence type="ECO:0000259" key="2">
    <source>
        <dbReference type="PROSITE" id="PS50943"/>
    </source>
</evidence>
<dbReference type="PROSITE" id="PS50943">
    <property type="entry name" value="HTH_CROC1"/>
    <property type="match status" value="1"/>
</dbReference>
<accession>A0A4P6KX23</accession>
<dbReference type="Gene3D" id="1.10.260.40">
    <property type="entry name" value="lambda repressor-like DNA-binding domains"/>
    <property type="match status" value="1"/>
</dbReference>
<dbReference type="OrthoDB" id="129597at2"/>
<keyword evidence="4" id="KW-1185">Reference proteome</keyword>
<dbReference type="Pfam" id="PF01381">
    <property type="entry name" value="HTH_3"/>
    <property type="match status" value="1"/>
</dbReference>
<proteinExistence type="predicted"/>
<organism evidence="3 4">
    <name type="scientific">Pseudoduganella lutea</name>
    <dbReference type="NCBI Taxonomy" id="321985"/>
    <lineage>
        <taxon>Bacteria</taxon>
        <taxon>Pseudomonadati</taxon>
        <taxon>Pseudomonadota</taxon>
        <taxon>Betaproteobacteria</taxon>
        <taxon>Burkholderiales</taxon>
        <taxon>Oxalobacteraceae</taxon>
        <taxon>Telluria group</taxon>
        <taxon>Pseudoduganella</taxon>
    </lineage>
</organism>
<feature type="compositionally biased region" description="Low complexity" evidence="1">
    <location>
        <begin position="129"/>
        <end position="160"/>
    </location>
</feature>
<dbReference type="KEGG" id="plue:EWM63_10645"/>
<feature type="region of interest" description="Disordered" evidence="1">
    <location>
        <begin position="111"/>
        <end position="171"/>
    </location>
</feature>
<dbReference type="Proteomes" id="UP000290637">
    <property type="component" value="Chromosome"/>
</dbReference>
<evidence type="ECO:0000256" key="1">
    <source>
        <dbReference type="SAM" id="MobiDB-lite"/>
    </source>
</evidence>